<dbReference type="RefSeq" id="WP_121494987.1">
    <property type="nucleotide sequence ID" value="NZ_AP022337.1"/>
</dbReference>
<evidence type="ECO:0000313" key="3">
    <source>
        <dbReference type="Proteomes" id="UP000030960"/>
    </source>
</evidence>
<gene>
    <name evidence="2" type="ORF">OA50_01607</name>
</gene>
<feature type="domain" description="YjiS-like" evidence="1">
    <location>
        <begin position="7"/>
        <end position="43"/>
    </location>
</feature>
<dbReference type="OrthoDB" id="8244198at2"/>
<proteinExistence type="predicted"/>
<sequence length="52" mass="5867">MSVFTELRSSMQKRAKYRATVRELSALDASVARDLDIAPSEIRRIAHEAVYG</sequence>
<dbReference type="Proteomes" id="UP000030960">
    <property type="component" value="Unassembled WGS sequence"/>
</dbReference>
<comment type="caution">
    <text evidence="2">The sequence shown here is derived from an EMBL/GenBank/DDBJ whole genome shotgun (WGS) entry which is preliminary data.</text>
</comment>
<organism evidence="2 3">
    <name type="scientific">Mameliella alba</name>
    <dbReference type="NCBI Taxonomy" id="561184"/>
    <lineage>
        <taxon>Bacteria</taxon>
        <taxon>Pseudomonadati</taxon>
        <taxon>Pseudomonadota</taxon>
        <taxon>Alphaproteobacteria</taxon>
        <taxon>Rhodobacterales</taxon>
        <taxon>Roseobacteraceae</taxon>
        <taxon>Mameliella</taxon>
    </lineage>
</organism>
<reference evidence="2 3" key="1">
    <citation type="submission" date="2014-10" db="EMBL/GenBank/DDBJ databases">
        <title>Genome sequence of Ponticoccus sp. strain UMTAT08 isolated from clonal culture of toxic dinoflagellate Alexandrium tamiyavanichii.</title>
        <authorList>
            <person name="Gan H.Y."/>
            <person name="Muhd D.-D."/>
            <person name="Mohd Noor M.E."/>
            <person name="Yeong Y.S."/>
            <person name="Usup G."/>
        </authorList>
    </citation>
    <scope>NUCLEOTIDE SEQUENCE [LARGE SCALE GENOMIC DNA]</scope>
    <source>
        <strain evidence="2 3">UMTAT08</strain>
    </source>
</reference>
<evidence type="ECO:0000313" key="2">
    <source>
        <dbReference type="EMBL" id="KHQ53619.1"/>
    </source>
</evidence>
<accession>A0A0B3ST26</accession>
<dbReference type="Pfam" id="PF06568">
    <property type="entry name" value="YjiS-like"/>
    <property type="match status" value="1"/>
</dbReference>
<name>A0A0B3ST26_9RHOB</name>
<evidence type="ECO:0000259" key="1">
    <source>
        <dbReference type="Pfam" id="PF06568"/>
    </source>
</evidence>
<dbReference type="InterPro" id="IPR009506">
    <property type="entry name" value="YjiS-like"/>
</dbReference>
<dbReference type="AlphaFoldDB" id="A0A0B3ST26"/>
<keyword evidence="3" id="KW-1185">Reference proteome</keyword>
<dbReference type="EMBL" id="JSUQ01000006">
    <property type="protein sequence ID" value="KHQ53619.1"/>
    <property type="molecule type" value="Genomic_DNA"/>
</dbReference>
<dbReference type="GeneID" id="66504110"/>
<protein>
    <recommendedName>
        <fullName evidence="1">YjiS-like domain-containing protein</fullName>
    </recommendedName>
</protein>